<gene>
    <name evidence="2" type="ORF">GFB56_17820</name>
</gene>
<keyword evidence="3" id="KW-1185">Reference proteome</keyword>
<dbReference type="AlphaFoldDB" id="A0AAW4FKL3"/>
<evidence type="ECO:0000313" key="3">
    <source>
        <dbReference type="Proteomes" id="UP000744980"/>
    </source>
</evidence>
<dbReference type="RefSeq" id="WP_144239125.1">
    <property type="nucleotide sequence ID" value="NZ_CP083370.1"/>
</dbReference>
<reference evidence="2 3" key="1">
    <citation type="submission" date="2020-01" db="EMBL/GenBank/DDBJ databases">
        <title>Draft genome assembly of Ensifer adhaerens T173.</title>
        <authorList>
            <person name="Craig J.E."/>
            <person name="Stinchcombe J.R."/>
        </authorList>
    </citation>
    <scope>NUCLEOTIDE SEQUENCE [LARGE SCALE GENOMIC DNA]</scope>
    <source>
        <strain evidence="2 3">T173</strain>
    </source>
</reference>
<accession>A0AAW4FKL3</accession>
<sequence>MNGKIGANPGEERRECSGLPDFDAISRRQRPVLDDGSPILGEAEGSPLYILVKEGERWIIAVGENTKIQTEAIVTQQKEISASDAK</sequence>
<evidence type="ECO:0000256" key="1">
    <source>
        <dbReference type="SAM" id="MobiDB-lite"/>
    </source>
</evidence>
<name>A0AAW4FKL3_9HYPH</name>
<organism evidence="2 3">
    <name type="scientific">Ensifer canadensis</name>
    <dbReference type="NCBI Taxonomy" id="555315"/>
    <lineage>
        <taxon>Bacteria</taxon>
        <taxon>Pseudomonadati</taxon>
        <taxon>Pseudomonadota</taxon>
        <taxon>Alphaproteobacteria</taxon>
        <taxon>Hyphomicrobiales</taxon>
        <taxon>Rhizobiaceae</taxon>
        <taxon>Sinorhizobium/Ensifer group</taxon>
        <taxon>Ensifer</taxon>
    </lineage>
</organism>
<evidence type="ECO:0000313" key="2">
    <source>
        <dbReference type="EMBL" id="MBM3092655.1"/>
    </source>
</evidence>
<feature type="region of interest" description="Disordered" evidence="1">
    <location>
        <begin position="1"/>
        <end position="39"/>
    </location>
</feature>
<proteinExistence type="predicted"/>
<dbReference type="Proteomes" id="UP000744980">
    <property type="component" value="Unassembled WGS sequence"/>
</dbReference>
<comment type="caution">
    <text evidence="2">The sequence shown here is derived from an EMBL/GenBank/DDBJ whole genome shotgun (WGS) entry which is preliminary data.</text>
</comment>
<dbReference type="EMBL" id="WXFA01000010">
    <property type="protein sequence ID" value="MBM3092655.1"/>
    <property type="molecule type" value="Genomic_DNA"/>
</dbReference>
<protein>
    <submittedName>
        <fullName evidence="2">Uncharacterized protein</fullName>
    </submittedName>
</protein>